<reference evidence="1 2" key="1">
    <citation type="submission" date="2019-02" db="EMBL/GenBank/DDBJ databases">
        <title>Deep-cultivation of Planctomycetes and their phenomic and genomic characterization uncovers novel biology.</title>
        <authorList>
            <person name="Wiegand S."/>
            <person name="Jogler M."/>
            <person name="Boedeker C."/>
            <person name="Pinto D."/>
            <person name="Vollmers J."/>
            <person name="Rivas-Marin E."/>
            <person name="Kohn T."/>
            <person name="Peeters S.H."/>
            <person name="Heuer A."/>
            <person name="Rast P."/>
            <person name="Oberbeckmann S."/>
            <person name="Bunk B."/>
            <person name="Jeske O."/>
            <person name="Meyerdierks A."/>
            <person name="Storesund J.E."/>
            <person name="Kallscheuer N."/>
            <person name="Luecker S."/>
            <person name="Lage O.M."/>
            <person name="Pohl T."/>
            <person name="Merkel B.J."/>
            <person name="Hornburger P."/>
            <person name="Mueller R.-W."/>
            <person name="Bruemmer F."/>
            <person name="Labrenz M."/>
            <person name="Spormann A.M."/>
            <person name="Op den Camp H."/>
            <person name="Overmann J."/>
            <person name="Amann R."/>
            <person name="Jetten M.S.M."/>
            <person name="Mascher T."/>
            <person name="Medema M.H."/>
            <person name="Devos D.P."/>
            <person name="Kaster A.-K."/>
            <person name="Ovreas L."/>
            <person name="Rohde M."/>
            <person name="Galperin M.Y."/>
            <person name="Jogler C."/>
        </authorList>
    </citation>
    <scope>NUCLEOTIDE SEQUENCE [LARGE SCALE GENOMIC DNA]</scope>
    <source>
        <strain evidence="1 2">Pan241w</strain>
    </source>
</reference>
<organism evidence="1 2">
    <name type="scientific">Gimesia alba</name>
    <dbReference type="NCBI Taxonomy" id="2527973"/>
    <lineage>
        <taxon>Bacteria</taxon>
        <taxon>Pseudomonadati</taxon>
        <taxon>Planctomycetota</taxon>
        <taxon>Planctomycetia</taxon>
        <taxon>Planctomycetales</taxon>
        <taxon>Planctomycetaceae</taxon>
        <taxon>Gimesia</taxon>
    </lineage>
</organism>
<dbReference type="KEGG" id="gaz:Pan241w_30350"/>
<protein>
    <submittedName>
        <fullName evidence="1">Uncharacterized protein</fullName>
    </submittedName>
</protein>
<dbReference type="EMBL" id="CP036269">
    <property type="protein sequence ID" value="QDT42940.1"/>
    <property type="molecule type" value="Genomic_DNA"/>
</dbReference>
<sequence length="48" mass="5814">MPFIFFQSPGLDRFLSHLTEVSLLYANHFQNYKVRQMKFKYSETIQVI</sequence>
<gene>
    <name evidence="1" type="ORF">Pan241w_30350</name>
</gene>
<name>A0A517RGF3_9PLAN</name>
<accession>A0A517RGF3</accession>
<evidence type="ECO:0000313" key="2">
    <source>
        <dbReference type="Proteomes" id="UP000317171"/>
    </source>
</evidence>
<dbReference type="AlphaFoldDB" id="A0A517RGF3"/>
<dbReference type="Proteomes" id="UP000317171">
    <property type="component" value="Chromosome"/>
</dbReference>
<proteinExistence type="predicted"/>
<evidence type="ECO:0000313" key="1">
    <source>
        <dbReference type="EMBL" id="QDT42940.1"/>
    </source>
</evidence>
<keyword evidence="2" id="KW-1185">Reference proteome</keyword>